<keyword evidence="3" id="KW-1185">Reference proteome</keyword>
<evidence type="ECO:0000313" key="3">
    <source>
        <dbReference type="Proteomes" id="UP000807469"/>
    </source>
</evidence>
<evidence type="ECO:0000313" key="2">
    <source>
        <dbReference type="EMBL" id="KAF9473649.1"/>
    </source>
</evidence>
<proteinExistence type="predicted"/>
<reference evidence="2" key="1">
    <citation type="submission" date="2020-11" db="EMBL/GenBank/DDBJ databases">
        <authorList>
            <consortium name="DOE Joint Genome Institute"/>
            <person name="Ahrendt S."/>
            <person name="Riley R."/>
            <person name="Andreopoulos W."/>
            <person name="Labutti K."/>
            <person name="Pangilinan J."/>
            <person name="Ruiz-Duenas F.J."/>
            <person name="Barrasa J.M."/>
            <person name="Sanchez-Garcia M."/>
            <person name="Camarero S."/>
            <person name="Miyauchi S."/>
            <person name="Serrano A."/>
            <person name="Linde D."/>
            <person name="Babiker R."/>
            <person name="Drula E."/>
            <person name="Ayuso-Fernandez I."/>
            <person name="Pacheco R."/>
            <person name="Padilla G."/>
            <person name="Ferreira P."/>
            <person name="Barriuso J."/>
            <person name="Kellner H."/>
            <person name="Castanera R."/>
            <person name="Alfaro M."/>
            <person name="Ramirez L."/>
            <person name="Pisabarro A.G."/>
            <person name="Kuo A."/>
            <person name="Tritt A."/>
            <person name="Lipzen A."/>
            <person name="He G."/>
            <person name="Yan M."/>
            <person name="Ng V."/>
            <person name="Cullen D."/>
            <person name="Martin F."/>
            <person name="Rosso M.-N."/>
            <person name="Henrissat B."/>
            <person name="Hibbett D."/>
            <person name="Martinez A.T."/>
            <person name="Grigoriev I.V."/>
        </authorList>
    </citation>
    <scope>NUCLEOTIDE SEQUENCE</scope>
    <source>
        <strain evidence="2">CIRM-BRFM 674</strain>
    </source>
</reference>
<evidence type="ECO:0000256" key="1">
    <source>
        <dbReference type="SAM" id="MobiDB-lite"/>
    </source>
</evidence>
<gene>
    <name evidence="2" type="ORF">BDN70DRAFT_885649</name>
</gene>
<dbReference type="EMBL" id="MU155426">
    <property type="protein sequence ID" value="KAF9473649.1"/>
    <property type="molecule type" value="Genomic_DNA"/>
</dbReference>
<organism evidence="2 3">
    <name type="scientific">Pholiota conissans</name>
    <dbReference type="NCBI Taxonomy" id="109636"/>
    <lineage>
        <taxon>Eukaryota</taxon>
        <taxon>Fungi</taxon>
        <taxon>Dikarya</taxon>
        <taxon>Basidiomycota</taxon>
        <taxon>Agaricomycotina</taxon>
        <taxon>Agaricomycetes</taxon>
        <taxon>Agaricomycetidae</taxon>
        <taxon>Agaricales</taxon>
        <taxon>Agaricineae</taxon>
        <taxon>Strophariaceae</taxon>
        <taxon>Pholiota</taxon>
    </lineage>
</organism>
<comment type="caution">
    <text evidence="2">The sequence shown here is derived from an EMBL/GenBank/DDBJ whole genome shotgun (WGS) entry which is preliminary data.</text>
</comment>
<accession>A0A9P6CUY7</accession>
<dbReference type="Proteomes" id="UP000807469">
    <property type="component" value="Unassembled WGS sequence"/>
</dbReference>
<protein>
    <submittedName>
        <fullName evidence="2">Uncharacterized protein</fullName>
    </submittedName>
</protein>
<feature type="region of interest" description="Disordered" evidence="1">
    <location>
        <begin position="61"/>
        <end position="82"/>
    </location>
</feature>
<name>A0A9P6CUY7_9AGAR</name>
<sequence>MATPPCSRCKHGHKTHSLHPCSCPNDRLSPHPMHICATAYHHVWCYICMKFCTRCALAPEEKDDVSKDGSCNGPKLRFKSKL</sequence>
<dbReference type="AlphaFoldDB" id="A0A9P6CUY7"/>